<dbReference type="Proteomes" id="UP000008207">
    <property type="component" value="Chromosome"/>
</dbReference>
<sequence>MSESDTLVQALADVSERRATLQAEYDRIGAELSKLRLAENALRAIVENVPLEAGLAVQNPTSLANSQAQGREAPRASGRGSRGPRANSAKGRLKALLESAGPQGLSHAQITRHLSDVAPGTLNTYLSMMVTSGEVVRRGDFYASERPGRQELAEGNDGRDHTPEHDDREQRTDLREDVESG</sequence>
<dbReference type="AlphaFoldDB" id="B8IAR3"/>
<keyword evidence="3" id="KW-1185">Reference proteome</keyword>
<dbReference type="HOGENOM" id="CLU_1561145_0_0_5"/>
<feature type="compositionally biased region" description="Basic and acidic residues" evidence="1">
    <location>
        <begin position="146"/>
        <end position="181"/>
    </location>
</feature>
<dbReference type="RefSeq" id="WP_015932690.1">
    <property type="nucleotide sequence ID" value="NC_011894.1"/>
</dbReference>
<dbReference type="EMBL" id="CP001349">
    <property type="protein sequence ID" value="ACL61108.1"/>
    <property type="molecule type" value="Genomic_DNA"/>
</dbReference>
<proteinExistence type="predicted"/>
<name>B8IAR3_METNO</name>
<feature type="compositionally biased region" description="Polar residues" evidence="1">
    <location>
        <begin position="60"/>
        <end position="69"/>
    </location>
</feature>
<accession>B8IAR3</accession>
<protein>
    <submittedName>
        <fullName evidence="2">Uncharacterized protein</fullName>
    </submittedName>
</protein>
<feature type="region of interest" description="Disordered" evidence="1">
    <location>
        <begin position="141"/>
        <end position="181"/>
    </location>
</feature>
<reference evidence="2 3" key="1">
    <citation type="submission" date="2009-01" db="EMBL/GenBank/DDBJ databases">
        <title>Complete sequence of chromosome of Methylobacterium nodulans ORS 2060.</title>
        <authorList>
            <consortium name="US DOE Joint Genome Institute"/>
            <person name="Lucas S."/>
            <person name="Copeland A."/>
            <person name="Lapidus A."/>
            <person name="Glavina del Rio T."/>
            <person name="Dalin E."/>
            <person name="Tice H."/>
            <person name="Bruce D."/>
            <person name="Goodwin L."/>
            <person name="Pitluck S."/>
            <person name="Sims D."/>
            <person name="Brettin T."/>
            <person name="Detter J.C."/>
            <person name="Han C."/>
            <person name="Larimer F."/>
            <person name="Land M."/>
            <person name="Hauser L."/>
            <person name="Kyrpides N."/>
            <person name="Ivanova N."/>
            <person name="Marx C.J."/>
            <person name="Richardson P."/>
        </authorList>
    </citation>
    <scope>NUCLEOTIDE SEQUENCE [LARGE SCALE GENOMIC DNA]</scope>
    <source>
        <strain evidence="3">LMG 21967 / CNCM I-2342 / ORS 2060</strain>
    </source>
</reference>
<dbReference type="KEGG" id="mno:Mnod_6307"/>
<evidence type="ECO:0000313" key="3">
    <source>
        <dbReference type="Proteomes" id="UP000008207"/>
    </source>
</evidence>
<feature type="compositionally biased region" description="Low complexity" evidence="1">
    <location>
        <begin position="75"/>
        <end position="89"/>
    </location>
</feature>
<evidence type="ECO:0000313" key="2">
    <source>
        <dbReference type="EMBL" id="ACL61108.1"/>
    </source>
</evidence>
<feature type="region of interest" description="Disordered" evidence="1">
    <location>
        <begin position="60"/>
        <end position="91"/>
    </location>
</feature>
<organism evidence="2 3">
    <name type="scientific">Methylobacterium nodulans (strain LMG 21967 / CNCM I-2342 / ORS 2060)</name>
    <dbReference type="NCBI Taxonomy" id="460265"/>
    <lineage>
        <taxon>Bacteria</taxon>
        <taxon>Pseudomonadati</taxon>
        <taxon>Pseudomonadota</taxon>
        <taxon>Alphaproteobacteria</taxon>
        <taxon>Hyphomicrobiales</taxon>
        <taxon>Methylobacteriaceae</taxon>
        <taxon>Methylobacterium</taxon>
    </lineage>
</organism>
<evidence type="ECO:0000256" key="1">
    <source>
        <dbReference type="SAM" id="MobiDB-lite"/>
    </source>
</evidence>
<dbReference type="eggNOG" id="ENOG5030ZHQ">
    <property type="taxonomic scope" value="Bacteria"/>
</dbReference>
<gene>
    <name evidence="2" type="ordered locus">Mnod_6307</name>
</gene>